<dbReference type="OrthoDB" id="9769319at2"/>
<keyword evidence="2 5" id="KW-0813">Transport</keyword>
<accession>A0A2H9U1E3</accession>
<keyword evidence="4 5" id="KW-0574">Periplasm</keyword>
<dbReference type="GO" id="GO:0042597">
    <property type="term" value="C:periplasmic space"/>
    <property type="evidence" value="ECO:0007669"/>
    <property type="project" value="UniProtKB-SubCell"/>
</dbReference>
<dbReference type="AlphaFoldDB" id="A0A2H9U1E3"/>
<dbReference type="PRINTS" id="PR00909">
    <property type="entry name" value="SPERMDNBNDNG"/>
</dbReference>
<organism evidence="7 8">
    <name type="scientific">Aeromonas cavernicola</name>
    <dbReference type="NCBI Taxonomy" id="1006623"/>
    <lineage>
        <taxon>Bacteria</taxon>
        <taxon>Pseudomonadati</taxon>
        <taxon>Pseudomonadota</taxon>
        <taxon>Gammaproteobacteria</taxon>
        <taxon>Aeromonadales</taxon>
        <taxon>Aeromonadaceae</taxon>
        <taxon>Aeromonas</taxon>
    </lineage>
</organism>
<comment type="function">
    <text evidence="5">Required for the activity of the bacterial periplasmic transport system of putrescine.</text>
</comment>
<dbReference type="InterPro" id="IPR006059">
    <property type="entry name" value="SBP"/>
</dbReference>
<dbReference type="GO" id="GO:0015846">
    <property type="term" value="P:polyamine transport"/>
    <property type="evidence" value="ECO:0007669"/>
    <property type="project" value="InterPro"/>
</dbReference>
<dbReference type="EMBL" id="PGGC01000170">
    <property type="protein sequence ID" value="PJG57789.1"/>
    <property type="molecule type" value="Genomic_DNA"/>
</dbReference>
<comment type="similarity">
    <text evidence="5">Belongs to the bacterial solute-binding protein PotD/PotF family.</text>
</comment>
<evidence type="ECO:0000256" key="5">
    <source>
        <dbReference type="PIRNR" id="PIRNR019574"/>
    </source>
</evidence>
<evidence type="ECO:0000256" key="4">
    <source>
        <dbReference type="ARBA" id="ARBA00022764"/>
    </source>
</evidence>
<evidence type="ECO:0000256" key="2">
    <source>
        <dbReference type="ARBA" id="ARBA00022448"/>
    </source>
</evidence>
<dbReference type="SUPFAM" id="SSF53850">
    <property type="entry name" value="Periplasmic binding protein-like II"/>
    <property type="match status" value="1"/>
</dbReference>
<reference evidence="7 8" key="1">
    <citation type="submission" date="2017-11" db="EMBL/GenBank/DDBJ databases">
        <title>Draft genome sequence of environmental isolate Aeromonas cavernicola sp. nov. MDC 2508.</title>
        <authorList>
            <person name="Colston S.M."/>
            <person name="Navarro A."/>
            <person name="Martinez-Murcia A.J."/>
            <person name="Graf J."/>
        </authorList>
    </citation>
    <scope>NUCLEOTIDE SEQUENCE [LARGE SCALE GENOMIC DNA]</scope>
    <source>
        <strain evidence="7 8">MDC 2508</strain>
    </source>
</reference>
<dbReference type="Proteomes" id="UP000235861">
    <property type="component" value="Unassembled WGS sequence"/>
</dbReference>
<dbReference type="CDD" id="cd13659">
    <property type="entry name" value="PBP2_PotF"/>
    <property type="match status" value="1"/>
</dbReference>
<dbReference type="Gene3D" id="3.40.190.10">
    <property type="entry name" value="Periplasmic binding protein-like II"/>
    <property type="match status" value="2"/>
</dbReference>
<comment type="subcellular location">
    <subcellularLocation>
        <location evidence="1 5">Periplasm</location>
    </subcellularLocation>
</comment>
<evidence type="ECO:0000256" key="1">
    <source>
        <dbReference type="ARBA" id="ARBA00004418"/>
    </source>
</evidence>
<sequence length="378" mass="41661">MVTQHATIKGPFSRRVRAQLASGLLAGLLAMPGALAATGELRVYNWSDYITPQALTDFKNQTGIKLTYDVFDTNEALEAKLLAGRSGYDVVVPSNTFLAKQVQAGVFLTLDRSKLPNWQYLDPTLMALLQENDPGNQHAIPYMYGTVILGYNVDKVQAVLGDSAPVDSWDLIFKQEYASKLAKCGIAFIDSPSDIIPIALNYLKLSPNSTKVADYEQAKALLLSVRPYIRYFHSSKYMNDIASGDICVAIGYSGSFYQFGNVAKDANNGVQVAMRQPKEGAPIWFDMLAIPKDAPDVDEAYQFINYLLQPAVIAPISDKTGYPNPNKEGIKQVKSEIRDNPDLVPSAANMARLFPLKPLPAKVERVRTRIWNTIKSGT</sequence>
<evidence type="ECO:0000256" key="3">
    <source>
        <dbReference type="ARBA" id="ARBA00022729"/>
    </source>
</evidence>
<evidence type="ECO:0000313" key="8">
    <source>
        <dbReference type="Proteomes" id="UP000235861"/>
    </source>
</evidence>
<gene>
    <name evidence="7" type="ORF">CUC53_16140</name>
</gene>
<evidence type="ECO:0000256" key="6">
    <source>
        <dbReference type="SAM" id="SignalP"/>
    </source>
</evidence>
<dbReference type="InterPro" id="IPR001188">
    <property type="entry name" value="Sperm_putr-bd"/>
</dbReference>
<dbReference type="GO" id="GO:0019808">
    <property type="term" value="F:polyamine binding"/>
    <property type="evidence" value="ECO:0007669"/>
    <property type="project" value="InterPro"/>
</dbReference>
<dbReference type="PANTHER" id="PTHR30222">
    <property type="entry name" value="SPERMIDINE/PUTRESCINE-BINDING PERIPLASMIC PROTEIN"/>
    <property type="match status" value="1"/>
</dbReference>
<comment type="caution">
    <text evidence="7">The sequence shown here is derived from an EMBL/GenBank/DDBJ whole genome shotgun (WGS) entry which is preliminary data.</text>
</comment>
<dbReference type="Pfam" id="PF13416">
    <property type="entry name" value="SBP_bac_8"/>
    <property type="match status" value="1"/>
</dbReference>
<feature type="chain" id="PRO_5014167896" description="Putrescine-binding periplasmic protein" evidence="6">
    <location>
        <begin position="37"/>
        <end position="378"/>
    </location>
</feature>
<dbReference type="PIRSF" id="PIRSF019574">
    <property type="entry name" value="Periplasmic_polyamine_BP"/>
    <property type="match status" value="1"/>
</dbReference>
<feature type="signal peptide" evidence="6">
    <location>
        <begin position="1"/>
        <end position="36"/>
    </location>
</feature>
<protein>
    <recommendedName>
        <fullName evidence="5">Putrescine-binding periplasmic protein</fullName>
    </recommendedName>
</protein>
<name>A0A2H9U1E3_9GAMM</name>
<dbReference type="PANTHER" id="PTHR30222:SF12">
    <property type="entry name" value="NORSPERMIDINE SENSOR"/>
    <property type="match status" value="1"/>
</dbReference>
<evidence type="ECO:0000313" key="7">
    <source>
        <dbReference type="EMBL" id="PJG57789.1"/>
    </source>
</evidence>
<keyword evidence="3 6" id="KW-0732">Signal</keyword>
<proteinExistence type="inferred from homology"/>
<keyword evidence="8" id="KW-1185">Reference proteome</keyword>